<name>X8CK81_MYCXE</name>
<dbReference type="PATRIC" id="fig|1299334.3.peg.2665"/>
<accession>X8CK81</accession>
<dbReference type="EMBL" id="JAOB01000029">
    <property type="protein sequence ID" value="EUA56519.1"/>
    <property type="molecule type" value="Genomic_DNA"/>
</dbReference>
<sequence>MLEHGIETGIIKRLPHGAYVELRQPLGPFRLQYQGRRYPSE</sequence>
<dbReference type="AlphaFoldDB" id="X8CK81"/>
<evidence type="ECO:0000313" key="1">
    <source>
        <dbReference type="EMBL" id="EUA56519.1"/>
    </source>
</evidence>
<reference evidence="1" key="1">
    <citation type="submission" date="2014-01" db="EMBL/GenBank/DDBJ databases">
        <authorList>
            <person name="Brown-Elliot B."/>
            <person name="Wallace R."/>
            <person name="Lenaerts A."/>
            <person name="Ordway D."/>
            <person name="DeGroote M.A."/>
            <person name="Parker T."/>
            <person name="Sizemore C."/>
            <person name="Tallon L.J."/>
            <person name="Sadzewicz L.K."/>
            <person name="Sengamalay N."/>
            <person name="Fraser C.M."/>
            <person name="Hine E."/>
            <person name="Shefchek K.A."/>
            <person name="Das S.P."/>
            <person name="Tettelin H."/>
        </authorList>
    </citation>
    <scope>NUCLEOTIDE SEQUENCE [LARGE SCALE GENOMIC DNA]</scope>
    <source>
        <strain evidence="1">4042</strain>
    </source>
</reference>
<protein>
    <submittedName>
        <fullName evidence="1">Putative cytochrome b/b6 domain protein</fullName>
    </submittedName>
</protein>
<comment type="caution">
    <text evidence="1">The sequence shown here is derived from an EMBL/GenBank/DDBJ whole genome shotgun (WGS) entry which is preliminary data.</text>
</comment>
<organism evidence="1">
    <name type="scientific">Mycobacterium xenopi 4042</name>
    <dbReference type="NCBI Taxonomy" id="1299334"/>
    <lineage>
        <taxon>Bacteria</taxon>
        <taxon>Bacillati</taxon>
        <taxon>Actinomycetota</taxon>
        <taxon>Actinomycetes</taxon>
        <taxon>Mycobacteriales</taxon>
        <taxon>Mycobacteriaceae</taxon>
        <taxon>Mycobacterium</taxon>
    </lineage>
</organism>
<proteinExistence type="predicted"/>
<gene>
    <name evidence="1" type="ORF">I553_8567</name>
</gene>